<name>A0A0B1TKI0_OESDE</name>
<gene>
    <name evidence="2" type="ORF">OESDEN_03707</name>
</gene>
<organism evidence="2 3">
    <name type="scientific">Oesophagostomum dentatum</name>
    <name type="common">Nodular worm</name>
    <dbReference type="NCBI Taxonomy" id="61180"/>
    <lineage>
        <taxon>Eukaryota</taxon>
        <taxon>Metazoa</taxon>
        <taxon>Ecdysozoa</taxon>
        <taxon>Nematoda</taxon>
        <taxon>Chromadorea</taxon>
        <taxon>Rhabditida</taxon>
        <taxon>Rhabditina</taxon>
        <taxon>Rhabditomorpha</taxon>
        <taxon>Strongyloidea</taxon>
        <taxon>Strongylidae</taxon>
        <taxon>Oesophagostomum</taxon>
    </lineage>
</organism>
<protein>
    <submittedName>
        <fullName evidence="2">Uncharacterized protein</fullName>
    </submittedName>
</protein>
<accession>A0A0B1TKI0</accession>
<evidence type="ECO:0000256" key="1">
    <source>
        <dbReference type="SAM" id="MobiDB-lite"/>
    </source>
</evidence>
<sequence length="124" mass="14124">MKEKARQHVQSCADIHSDLSSQIHDLISAEAGIPPEPAETAHPPRRHESAALHAFDWKAVGKSRKSREVGDQRRTLVETVPELRRKAQGKKPAEGNRKRPRRRHTGQMKRSGDRSYPGRHMLRT</sequence>
<feature type="region of interest" description="Disordered" evidence="1">
    <location>
        <begin position="1"/>
        <end position="124"/>
    </location>
</feature>
<reference evidence="2 3" key="1">
    <citation type="submission" date="2014-03" db="EMBL/GenBank/DDBJ databases">
        <title>Draft genome of the hookworm Oesophagostomum dentatum.</title>
        <authorList>
            <person name="Mitreva M."/>
        </authorList>
    </citation>
    <scope>NUCLEOTIDE SEQUENCE [LARGE SCALE GENOMIC DNA]</scope>
    <source>
        <strain evidence="2 3">OD-Hann</strain>
    </source>
</reference>
<keyword evidence="3" id="KW-1185">Reference proteome</keyword>
<feature type="compositionally biased region" description="Basic and acidic residues" evidence="1">
    <location>
        <begin position="66"/>
        <end position="97"/>
    </location>
</feature>
<dbReference type="EMBL" id="KN549694">
    <property type="protein sequence ID" value="KHJ96332.1"/>
    <property type="molecule type" value="Genomic_DNA"/>
</dbReference>
<dbReference type="AlphaFoldDB" id="A0A0B1TKI0"/>
<feature type="compositionally biased region" description="Basic residues" evidence="1">
    <location>
        <begin position="98"/>
        <end position="107"/>
    </location>
</feature>
<dbReference type="Proteomes" id="UP000053660">
    <property type="component" value="Unassembled WGS sequence"/>
</dbReference>
<proteinExistence type="predicted"/>
<evidence type="ECO:0000313" key="3">
    <source>
        <dbReference type="Proteomes" id="UP000053660"/>
    </source>
</evidence>
<evidence type="ECO:0000313" key="2">
    <source>
        <dbReference type="EMBL" id="KHJ96332.1"/>
    </source>
</evidence>